<evidence type="ECO:0000256" key="2">
    <source>
        <dbReference type="ARBA" id="ARBA00023015"/>
    </source>
</evidence>
<proteinExistence type="predicted"/>
<evidence type="ECO:0000256" key="1">
    <source>
        <dbReference type="ARBA" id="ARBA00022491"/>
    </source>
</evidence>
<keyword evidence="1" id="KW-0678">Repressor</keyword>
<dbReference type="Proteomes" id="UP000501849">
    <property type="component" value="Chromosome"/>
</dbReference>
<evidence type="ECO:0000256" key="3">
    <source>
        <dbReference type="ARBA" id="ARBA00023125"/>
    </source>
</evidence>
<evidence type="ECO:0000256" key="4">
    <source>
        <dbReference type="ARBA" id="ARBA00023163"/>
    </source>
</evidence>
<feature type="domain" description="HTH tetR-type" evidence="6">
    <location>
        <begin position="17"/>
        <end position="77"/>
    </location>
</feature>
<dbReference type="Pfam" id="PF13977">
    <property type="entry name" value="TetR_C_6"/>
    <property type="match status" value="1"/>
</dbReference>
<evidence type="ECO:0000256" key="5">
    <source>
        <dbReference type="PROSITE-ProRule" id="PRU00335"/>
    </source>
</evidence>
<dbReference type="Gene3D" id="1.10.357.10">
    <property type="entry name" value="Tetracycline Repressor, domain 2"/>
    <property type="match status" value="1"/>
</dbReference>
<feature type="DNA-binding region" description="H-T-H motif" evidence="5">
    <location>
        <begin position="40"/>
        <end position="59"/>
    </location>
</feature>
<evidence type="ECO:0000259" key="6">
    <source>
        <dbReference type="PROSITE" id="PS50977"/>
    </source>
</evidence>
<keyword evidence="4" id="KW-0804">Transcription</keyword>
<dbReference type="InterPro" id="IPR050109">
    <property type="entry name" value="HTH-type_TetR-like_transc_reg"/>
</dbReference>
<evidence type="ECO:0000313" key="7">
    <source>
        <dbReference type="EMBL" id="QIV83940.1"/>
    </source>
</evidence>
<evidence type="ECO:0000313" key="8">
    <source>
        <dbReference type="Proteomes" id="UP000501849"/>
    </source>
</evidence>
<protein>
    <submittedName>
        <fullName evidence="7">TetR/AcrR family transcriptional regulator</fullName>
    </submittedName>
</protein>
<dbReference type="InterPro" id="IPR036271">
    <property type="entry name" value="Tet_transcr_reg_TetR-rel_C_sf"/>
</dbReference>
<dbReference type="PRINTS" id="PR00455">
    <property type="entry name" value="HTHTETR"/>
</dbReference>
<dbReference type="InterPro" id="IPR009057">
    <property type="entry name" value="Homeodomain-like_sf"/>
</dbReference>
<dbReference type="RefSeq" id="WP_168144302.1">
    <property type="nucleotide sequence ID" value="NZ_CP038799.1"/>
</dbReference>
<dbReference type="SUPFAM" id="SSF46689">
    <property type="entry name" value="Homeodomain-like"/>
    <property type="match status" value="1"/>
</dbReference>
<dbReference type="AlphaFoldDB" id="A0A6H0S9U9"/>
<dbReference type="InterPro" id="IPR039538">
    <property type="entry name" value="BetI_C"/>
</dbReference>
<organism evidence="7 8">
    <name type="scientific">Mycolicibacterium frederiksbergense</name>
    <dbReference type="NCBI Taxonomy" id="117567"/>
    <lineage>
        <taxon>Bacteria</taxon>
        <taxon>Bacillati</taxon>
        <taxon>Actinomycetota</taxon>
        <taxon>Actinomycetes</taxon>
        <taxon>Mycobacteriales</taxon>
        <taxon>Mycobacteriaceae</taxon>
        <taxon>Mycolicibacterium</taxon>
    </lineage>
</organism>
<dbReference type="EMBL" id="CP038799">
    <property type="protein sequence ID" value="QIV83940.1"/>
    <property type="molecule type" value="Genomic_DNA"/>
</dbReference>
<dbReference type="PANTHER" id="PTHR30055">
    <property type="entry name" value="HTH-TYPE TRANSCRIPTIONAL REGULATOR RUTR"/>
    <property type="match status" value="1"/>
</dbReference>
<dbReference type="GO" id="GO:0000976">
    <property type="term" value="F:transcription cis-regulatory region binding"/>
    <property type="evidence" value="ECO:0007669"/>
    <property type="project" value="TreeGrafter"/>
</dbReference>
<keyword evidence="3 5" id="KW-0238">DNA-binding</keyword>
<sequence>MASDEKPRRFTRAESKEQTRRRLLDAAAQVFAHRGYTAASVEEIAESAGYSVGAVYSNFSNKEQLFEALMTDRAVDRMSEVAQAIREAKAAAGDPLRALGAMLIAMADKEIDVAVLRTEFWLHAVRNPELMRIEAASSAKTLESVRGILTEMLDRHGVDVGAINIDDFATTTLALFGGLIRQRRIEPERVTEEMFGQALRWQIAGMPRKANEAP</sequence>
<name>A0A6H0S9U9_9MYCO</name>
<gene>
    <name evidence="7" type="ORF">EXE63_25955</name>
</gene>
<dbReference type="InterPro" id="IPR001647">
    <property type="entry name" value="HTH_TetR"/>
</dbReference>
<dbReference type="KEGG" id="mfre:EXE63_25955"/>
<dbReference type="GO" id="GO:0003700">
    <property type="term" value="F:DNA-binding transcription factor activity"/>
    <property type="evidence" value="ECO:0007669"/>
    <property type="project" value="TreeGrafter"/>
</dbReference>
<dbReference type="SUPFAM" id="SSF48498">
    <property type="entry name" value="Tetracyclin repressor-like, C-terminal domain"/>
    <property type="match status" value="1"/>
</dbReference>
<keyword evidence="2" id="KW-0805">Transcription regulation</keyword>
<accession>A0A6H0S9U9</accession>
<dbReference type="Pfam" id="PF00440">
    <property type="entry name" value="TetR_N"/>
    <property type="match status" value="1"/>
</dbReference>
<dbReference type="PROSITE" id="PS50977">
    <property type="entry name" value="HTH_TETR_2"/>
    <property type="match status" value="1"/>
</dbReference>
<keyword evidence="8" id="KW-1185">Reference proteome</keyword>
<dbReference type="PANTHER" id="PTHR30055:SF223">
    <property type="entry name" value="HTH-TYPE TRANSCRIPTIONAL REGULATOR UIDR"/>
    <property type="match status" value="1"/>
</dbReference>
<reference evidence="7 8" key="1">
    <citation type="submission" date="2019-04" db="EMBL/GenBank/DDBJ databases">
        <title>Draft, Whole-Genome Sequence of the Anthracene-degrading Mycobacterium frederiksbergense LB501T, Isolated from a Polycyclic Aromatic Hydrocarbon (PAH)-Contaminated Soil.</title>
        <authorList>
            <person name="Augelletti F."/>
        </authorList>
    </citation>
    <scope>NUCLEOTIDE SEQUENCE [LARGE SCALE GENOMIC DNA]</scope>
    <source>
        <strain evidence="7 8">LB 501T</strain>
    </source>
</reference>